<dbReference type="PANTHER" id="PTHR45856:SF25">
    <property type="entry name" value="FUNGAL LIPASE-LIKE DOMAIN-CONTAINING PROTEIN"/>
    <property type="match status" value="1"/>
</dbReference>
<dbReference type="Proteomes" id="UP000054538">
    <property type="component" value="Unassembled WGS sequence"/>
</dbReference>
<keyword evidence="5" id="KW-0732">Signal</keyword>
<evidence type="ECO:0000259" key="6">
    <source>
        <dbReference type="Pfam" id="PF01764"/>
    </source>
</evidence>
<evidence type="ECO:0000313" key="8">
    <source>
        <dbReference type="Proteomes" id="UP000054538"/>
    </source>
</evidence>
<comment type="catalytic activity">
    <reaction evidence="3">
        <text>a diacylglycerol + H2O = a monoacylglycerol + a fatty acid + H(+)</text>
        <dbReference type="Rhea" id="RHEA:32731"/>
        <dbReference type="ChEBI" id="CHEBI:15377"/>
        <dbReference type="ChEBI" id="CHEBI:15378"/>
        <dbReference type="ChEBI" id="CHEBI:17408"/>
        <dbReference type="ChEBI" id="CHEBI:18035"/>
        <dbReference type="ChEBI" id="CHEBI:28868"/>
    </reaction>
</comment>
<dbReference type="HOGENOM" id="CLU_032957_9_1_1"/>
<dbReference type="Pfam" id="PF01764">
    <property type="entry name" value="Lipase_3"/>
    <property type="match status" value="1"/>
</dbReference>
<dbReference type="InterPro" id="IPR051218">
    <property type="entry name" value="Sec_MonoDiacylglyc_Lipase"/>
</dbReference>
<accession>A0A0D0D8N5</accession>
<comment type="catalytic activity">
    <reaction evidence="4">
        <text>a monoacylglycerol + H2O = glycerol + a fatty acid + H(+)</text>
        <dbReference type="Rhea" id="RHEA:15245"/>
        <dbReference type="ChEBI" id="CHEBI:15377"/>
        <dbReference type="ChEBI" id="CHEBI:15378"/>
        <dbReference type="ChEBI" id="CHEBI:17408"/>
        <dbReference type="ChEBI" id="CHEBI:17754"/>
        <dbReference type="ChEBI" id="CHEBI:28868"/>
    </reaction>
</comment>
<dbReference type="STRING" id="930991.A0A0D0D8N5"/>
<protein>
    <recommendedName>
        <fullName evidence="6">Fungal lipase-type domain-containing protein</fullName>
    </recommendedName>
</protein>
<sequence length="308" mass="32899">MTSLRFWKCAVAMSSVLAVFLLAVVTVTASPTLSARQSITALTTAQINAFTPYTYYASAGHCTPSQTLVWDCGTDCAANRDFKPVASGGDGAFVQYWFVGYDPNLDTIIVSHQGTDFSKIVPLVTDTDFFLTELNPLLFPGIRPSIKVHNGFGDAQASSATDVLAAVKTAMSKYNTASVTMVGHSLGAAIALLDSVYLPLWFPAGTTFKTIAYGLPRVGNKAFANYVDANLHLTHINNKKDPVPIIPGRFLGFVHPSGEVHIQDSGEWAACPGQDNPSTQCIVGDVPEIWDGDLSDHDGPYNGVVMGC</sequence>
<reference evidence="8" key="2">
    <citation type="submission" date="2015-01" db="EMBL/GenBank/DDBJ databases">
        <title>Evolutionary Origins and Diversification of the Mycorrhizal Mutualists.</title>
        <authorList>
            <consortium name="DOE Joint Genome Institute"/>
            <consortium name="Mycorrhizal Genomics Consortium"/>
            <person name="Kohler A."/>
            <person name="Kuo A."/>
            <person name="Nagy L.G."/>
            <person name="Floudas D."/>
            <person name="Copeland A."/>
            <person name="Barry K.W."/>
            <person name="Cichocki N."/>
            <person name="Veneault-Fourrey C."/>
            <person name="LaButti K."/>
            <person name="Lindquist E.A."/>
            <person name="Lipzen A."/>
            <person name="Lundell T."/>
            <person name="Morin E."/>
            <person name="Murat C."/>
            <person name="Riley R."/>
            <person name="Ohm R."/>
            <person name="Sun H."/>
            <person name="Tunlid A."/>
            <person name="Henrissat B."/>
            <person name="Grigoriev I.V."/>
            <person name="Hibbett D.S."/>
            <person name="Martin F."/>
        </authorList>
    </citation>
    <scope>NUCLEOTIDE SEQUENCE [LARGE SCALE GENOMIC DNA]</scope>
    <source>
        <strain evidence="8">Ve08.2h10</strain>
    </source>
</reference>
<dbReference type="Gene3D" id="3.40.50.1820">
    <property type="entry name" value="alpha/beta hydrolase"/>
    <property type="match status" value="1"/>
</dbReference>
<reference evidence="7 8" key="1">
    <citation type="submission" date="2014-04" db="EMBL/GenBank/DDBJ databases">
        <authorList>
            <consortium name="DOE Joint Genome Institute"/>
            <person name="Kuo A."/>
            <person name="Kohler A."/>
            <person name="Jargeat P."/>
            <person name="Nagy L.G."/>
            <person name="Floudas D."/>
            <person name="Copeland A."/>
            <person name="Barry K.W."/>
            <person name="Cichocki N."/>
            <person name="Veneault-Fourrey C."/>
            <person name="LaButti K."/>
            <person name="Lindquist E.A."/>
            <person name="Lipzen A."/>
            <person name="Lundell T."/>
            <person name="Morin E."/>
            <person name="Murat C."/>
            <person name="Sun H."/>
            <person name="Tunlid A."/>
            <person name="Henrissat B."/>
            <person name="Grigoriev I.V."/>
            <person name="Hibbett D.S."/>
            <person name="Martin F."/>
            <person name="Nordberg H.P."/>
            <person name="Cantor M.N."/>
            <person name="Hua S.X."/>
        </authorList>
    </citation>
    <scope>NUCLEOTIDE SEQUENCE [LARGE SCALE GENOMIC DNA]</scope>
    <source>
        <strain evidence="7 8">Ve08.2h10</strain>
    </source>
</reference>
<keyword evidence="1" id="KW-1015">Disulfide bond</keyword>
<dbReference type="GO" id="GO:0006629">
    <property type="term" value="P:lipid metabolic process"/>
    <property type="evidence" value="ECO:0007669"/>
    <property type="project" value="InterPro"/>
</dbReference>
<organism evidence="7 8">
    <name type="scientific">Paxillus rubicundulus Ve08.2h10</name>
    <dbReference type="NCBI Taxonomy" id="930991"/>
    <lineage>
        <taxon>Eukaryota</taxon>
        <taxon>Fungi</taxon>
        <taxon>Dikarya</taxon>
        <taxon>Basidiomycota</taxon>
        <taxon>Agaricomycotina</taxon>
        <taxon>Agaricomycetes</taxon>
        <taxon>Agaricomycetidae</taxon>
        <taxon>Boletales</taxon>
        <taxon>Paxilineae</taxon>
        <taxon>Paxillaceae</taxon>
        <taxon>Paxillus</taxon>
    </lineage>
</organism>
<dbReference type="PANTHER" id="PTHR45856">
    <property type="entry name" value="ALPHA/BETA-HYDROLASES SUPERFAMILY PROTEIN"/>
    <property type="match status" value="1"/>
</dbReference>
<evidence type="ECO:0000313" key="7">
    <source>
        <dbReference type="EMBL" id="KIK80111.1"/>
    </source>
</evidence>
<dbReference type="InterPro" id="IPR002921">
    <property type="entry name" value="Fungal_lipase-type"/>
</dbReference>
<evidence type="ECO:0000256" key="1">
    <source>
        <dbReference type="ARBA" id="ARBA00023157"/>
    </source>
</evidence>
<dbReference type="OrthoDB" id="426718at2759"/>
<keyword evidence="8" id="KW-1185">Reference proteome</keyword>
<dbReference type="CDD" id="cd00519">
    <property type="entry name" value="Lipase_3"/>
    <property type="match status" value="1"/>
</dbReference>
<feature type="domain" description="Fungal lipase-type" evidence="6">
    <location>
        <begin position="110"/>
        <end position="249"/>
    </location>
</feature>
<feature type="chain" id="PRO_5002225675" description="Fungal lipase-type domain-containing protein" evidence="5">
    <location>
        <begin position="30"/>
        <end position="308"/>
    </location>
</feature>
<dbReference type="AlphaFoldDB" id="A0A0D0D8N5"/>
<evidence type="ECO:0000256" key="4">
    <source>
        <dbReference type="ARBA" id="ARBA00048461"/>
    </source>
</evidence>
<evidence type="ECO:0000256" key="2">
    <source>
        <dbReference type="ARBA" id="ARBA00043996"/>
    </source>
</evidence>
<feature type="signal peptide" evidence="5">
    <location>
        <begin position="1"/>
        <end position="29"/>
    </location>
</feature>
<comment type="similarity">
    <text evidence="2">Belongs to the AB hydrolase superfamily. Lipase family. Class 3 subfamily.</text>
</comment>
<dbReference type="SUPFAM" id="SSF53474">
    <property type="entry name" value="alpha/beta-Hydrolases"/>
    <property type="match status" value="1"/>
</dbReference>
<evidence type="ECO:0000256" key="5">
    <source>
        <dbReference type="SAM" id="SignalP"/>
    </source>
</evidence>
<dbReference type="InParanoid" id="A0A0D0D8N5"/>
<gene>
    <name evidence="7" type="ORF">PAXRUDRAFT_833705</name>
</gene>
<proteinExistence type="inferred from homology"/>
<dbReference type="InterPro" id="IPR029058">
    <property type="entry name" value="AB_hydrolase_fold"/>
</dbReference>
<name>A0A0D0D8N5_9AGAM</name>
<evidence type="ECO:0000256" key="3">
    <source>
        <dbReference type="ARBA" id="ARBA00047591"/>
    </source>
</evidence>
<dbReference type="EMBL" id="KN826098">
    <property type="protein sequence ID" value="KIK80111.1"/>
    <property type="molecule type" value="Genomic_DNA"/>
</dbReference>